<sequence length="106" mass="11520">MEALSQFALPALSVLVLLAVSTLIGLGQVRKTISIFEANHDLKKDSAGWLRSVTGWLVIVIWLSFTWLIATVIGDWAVTGDLDAAVDRGTVRLWVLLELLSALSDS</sequence>
<keyword evidence="1" id="KW-0472">Membrane</keyword>
<accession>A0A840X3M7</accession>
<keyword evidence="3" id="KW-1185">Reference proteome</keyword>
<feature type="transmembrane region" description="Helical" evidence="1">
    <location>
        <begin position="48"/>
        <end position="70"/>
    </location>
</feature>
<evidence type="ECO:0000256" key="1">
    <source>
        <dbReference type="SAM" id="Phobius"/>
    </source>
</evidence>
<proteinExistence type="predicted"/>
<dbReference type="AlphaFoldDB" id="A0A840X3M7"/>
<dbReference type="Proteomes" id="UP000553766">
    <property type="component" value="Unassembled WGS sequence"/>
</dbReference>
<feature type="transmembrane region" description="Helical" evidence="1">
    <location>
        <begin position="6"/>
        <end position="27"/>
    </location>
</feature>
<dbReference type="RefSeq" id="WP_184009692.1">
    <property type="nucleotide sequence ID" value="NZ_JACIJS010000003.1"/>
</dbReference>
<evidence type="ECO:0000313" key="2">
    <source>
        <dbReference type="EMBL" id="MBB5515277.1"/>
    </source>
</evidence>
<name>A0A840X3M7_9RHOB</name>
<evidence type="ECO:0000313" key="3">
    <source>
        <dbReference type="Proteomes" id="UP000553766"/>
    </source>
</evidence>
<reference evidence="2 3" key="1">
    <citation type="submission" date="2020-08" db="EMBL/GenBank/DDBJ databases">
        <title>Genomic Encyclopedia of Type Strains, Phase IV (KMG-IV): sequencing the most valuable type-strain genomes for metagenomic binning, comparative biology and taxonomic classification.</title>
        <authorList>
            <person name="Goeker M."/>
        </authorList>
    </citation>
    <scope>NUCLEOTIDE SEQUENCE [LARGE SCALE GENOMIC DNA]</scope>
    <source>
        <strain evidence="2 3">DSM 103377</strain>
    </source>
</reference>
<comment type="caution">
    <text evidence="2">The sequence shown here is derived from an EMBL/GenBank/DDBJ whole genome shotgun (WGS) entry which is preliminary data.</text>
</comment>
<keyword evidence="1" id="KW-1133">Transmembrane helix</keyword>
<organism evidence="2 3">
    <name type="scientific">Rubricella aquisinus</name>
    <dbReference type="NCBI Taxonomy" id="2028108"/>
    <lineage>
        <taxon>Bacteria</taxon>
        <taxon>Pseudomonadati</taxon>
        <taxon>Pseudomonadota</taxon>
        <taxon>Alphaproteobacteria</taxon>
        <taxon>Rhodobacterales</taxon>
        <taxon>Paracoccaceae</taxon>
        <taxon>Rubricella</taxon>
    </lineage>
</organism>
<protein>
    <submittedName>
        <fullName evidence="2">Uncharacterized protein</fullName>
    </submittedName>
</protein>
<dbReference type="EMBL" id="JACIJS010000003">
    <property type="protein sequence ID" value="MBB5515277.1"/>
    <property type="molecule type" value="Genomic_DNA"/>
</dbReference>
<keyword evidence="1" id="KW-0812">Transmembrane</keyword>
<gene>
    <name evidence="2" type="ORF">FHS89_001287</name>
</gene>